<evidence type="ECO:0000256" key="5">
    <source>
        <dbReference type="ARBA" id="ARBA00022692"/>
    </source>
</evidence>
<keyword evidence="6 8" id="KW-1133">Transmembrane helix</keyword>
<feature type="transmembrane region" description="Helical" evidence="8">
    <location>
        <begin position="249"/>
        <end position="268"/>
    </location>
</feature>
<feature type="transmembrane region" description="Helical" evidence="8">
    <location>
        <begin position="280"/>
        <end position="300"/>
    </location>
</feature>
<feature type="domain" description="Glycosyltransferase RgtA/B/C/D-like" evidence="9">
    <location>
        <begin position="54"/>
        <end position="212"/>
    </location>
</feature>
<keyword evidence="11" id="KW-1185">Reference proteome</keyword>
<dbReference type="Pfam" id="PF13231">
    <property type="entry name" value="PMT_2"/>
    <property type="match status" value="1"/>
</dbReference>
<dbReference type="InterPro" id="IPR038731">
    <property type="entry name" value="RgtA/B/C-like"/>
</dbReference>
<dbReference type="PANTHER" id="PTHR33908">
    <property type="entry name" value="MANNOSYLTRANSFERASE YKCB-RELATED"/>
    <property type="match status" value="1"/>
</dbReference>
<evidence type="ECO:0000256" key="7">
    <source>
        <dbReference type="ARBA" id="ARBA00023136"/>
    </source>
</evidence>
<gene>
    <name evidence="10" type="ORF">ACFFUR_08470</name>
</gene>
<keyword evidence="5 8" id="KW-0812">Transmembrane</keyword>
<comment type="caution">
    <text evidence="10">The sequence shown here is derived from an EMBL/GenBank/DDBJ whole genome shotgun (WGS) entry which is preliminary data.</text>
</comment>
<proteinExistence type="predicted"/>
<evidence type="ECO:0000256" key="8">
    <source>
        <dbReference type="SAM" id="Phobius"/>
    </source>
</evidence>
<dbReference type="InterPro" id="IPR050297">
    <property type="entry name" value="LipidA_mod_glycosyltrf_83"/>
</dbReference>
<reference evidence="10 11" key="1">
    <citation type="submission" date="2024-09" db="EMBL/GenBank/DDBJ databases">
        <authorList>
            <person name="Sun Q."/>
            <person name="Mori K."/>
        </authorList>
    </citation>
    <scope>NUCLEOTIDE SEQUENCE [LARGE SCALE GENOMIC DNA]</scope>
    <source>
        <strain evidence="10 11">CECT 7682</strain>
    </source>
</reference>
<evidence type="ECO:0000256" key="1">
    <source>
        <dbReference type="ARBA" id="ARBA00004651"/>
    </source>
</evidence>
<evidence type="ECO:0000259" key="9">
    <source>
        <dbReference type="Pfam" id="PF13231"/>
    </source>
</evidence>
<dbReference type="Proteomes" id="UP001589654">
    <property type="component" value="Unassembled WGS sequence"/>
</dbReference>
<feature type="transmembrane region" description="Helical" evidence="8">
    <location>
        <begin position="105"/>
        <end position="124"/>
    </location>
</feature>
<sequence>MKTALVARRSLLIIIVIISIVKILFTITTSLGLFSEEAQYWLWSQNLDWNYYSKPLMVAVNNFISTSIMGHTDLAVRINAVLYGAATVWVIFELALLMFKNPKIAFWSGITLVVMPFFHLASFFHTTDTSLVFFWALSFYFFWRAIEENRMVWWGGAGLATALGMLSKNVMFLSIPAIVVYLLMIDPKKLIQKGFYFYLFGASLSLLPILFWNYQHDFVTFKHLGTLGGVQTFGSPLNWGDTFKNVSEFVLGQGAIISVFFIPLLILIFKRGGQKREKEFYFLLLPAFMSWLLFFGISFLNRVEVNWPSFAYVQLSICFGWLVANGPRFWKKYIKVATLISAGFLVFIMNPSTLDAFGYKRILRPEKDPLARLAGYREIGKRVDFLKDSLDLKQYFIFSDNYHFASEMAFYVSGNPQTYVINLGRRKNQFDLWAGISQFENKGYSGIFVHRGKDEIPAVQNGFNRLIYQEIQYPIYRGDTIRIVRIAIYEGLTHIKEVQVNRY</sequence>
<evidence type="ECO:0000256" key="3">
    <source>
        <dbReference type="ARBA" id="ARBA00022676"/>
    </source>
</evidence>
<feature type="transmembrane region" description="Helical" evidence="8">
    <location>
        <begin position="80"/>
        <end position="99"/>
    </location>
</feature>
<dbReference type="EC" id="2.4.-.-" evidence="10"/>
<evidence type="ECO:0000256" key="4">
    <source>
        <dbReference type="ARBA" id="ARBA00022679"/>
    </source>
</evidence>
<protein>
    <submittedName>
        <fullName evidence="10">ArnT family glycosyltransferase</fullName>
        <ecNumber evidence="10">2.4.-.-</ecNumber>
    </submittedName>
</protein>
<evidence type="ECO:0000256" key="2">
    <source>
        <dbReference type="ARBA" id="ARBA00022475"/>
    </source>
</evidence>
<feature type="transmembrane region" description="Helical" evidence="8">
    <location>
        <begin position="12"/>
        <end position="31"/>
    </location>
</feature>
<keyword evidence="2" id="KW-1003">Cell membrane</keyword>
<accession>A0ABV5J5R1</accession>
<evidence type="ECO:0000313" key="10">
    <source>
        <dbReference type="EMBL" id="MFB9211837.1"/>
    </source>
</evidence>
<evidence type="ECO:0000313" key="11">
    <source>
        <dbReference type="Proteomes" id="UP001589654"/>
    </source>
</evidence>
<feature type="transmembrane region" description="Helical" evidence="8">
    <location>
        <begin position="195"/>
        <end position="214"/>
    </location>
</feature>
<dbReference type="PANTHER" id="PTHR33908:SF11">
    <property type="entry name" value="MEMBRANE PROTEIN"/>
    <property type="match status" value="1"/>
</dbReference>
<keyword evidence="3 10" id="KW-0328">Glycosyltransferase</keyword>
<comment type="subcellular location">
    <subcellularLocation>
        <location evidence="1">Cell membrane</location>
        <topology evidence="1">Multi-pass membrane protein</topology>
    </subcellularLocation>
</comment>
<dbReference type="RefSeq" id="WP_290247218.1">
    <property type="nucleotide sequence ID" value="NZ_JAUFQT010000001.1"/>
</dbReference>
<dbReference type="EMBL" id="JBHMEW010000054">
    <property type="protein sequence ID" value="MFB9211837.1"/>
    <property type="molecule type" value="Genomic_DNA"/>
</dbReference>
<keyword evidence="7 8" id="KW-0472">Membrane</keyword>
<feature type="transmembrane region" description="Helical" evidence="8">
    <location>
        <begin position="336"/>
        <end position="354"/>
    </location>
</feature>
<dbReference type="GO" id="GO:0016757">
    <property type="term" value="F:glycosyltransferase activity"/>
    <property type="evidence" value="ECO:0007669"/>
    <property type="project" value="UniProtKB-KW"/>
</dbReference>
<keyword evidence="4 10" id="KW-0808">Transferase</keyword>
<name>A0ABV5J5R1_9BACT</name>
<feature type="transmembrane region" description="Helical" evidence="8">
    <location>
        <begin position="306"/>
        <end position="324"/>
    </location>
</feature>
<evidence type="ECO:0000256" key="6">
    <source>
        <dbReference type="ARBA" id="ARBA00022989"/>
    </source>
</evidence>
<feature type="transmembrane region" description="Helical" evidence="8">
    <location>
        <begin position="152"/>
        <end position="183"/>
    </location>
</feature>
<organism evidence="10 11">
    <name type="scientific">Echinicola jeungdonensis</name>
    <dbReference type="NCBI Taxonomy" id="709343"/>
    <lineage>
        <taxon>Bacteria</taxon>
        <taxon>Pseudomonadati</taxon>
        <taxon>Bacteroidota</taxon>
        <taxon>Cytophagia</taxon>
        <taxon>Cytophagales</taxon>
        <taxon>Cyclobacteriaceae</taxon>
        <taxon>Echinicola</taxon>
    </lineage>
</organism>